<feature type="compositionally biased region" description="Basic residues" evidence="2">
    <location>
        <begin position="981"/>
        <end position="1001"/>
    </location>
</feature>
<feature type="region of interest" description="Disordered" evidence="2">
    <location>
        <begin position="192"/>
        <end position="225"/>
    </location>
</feature>
<feature type="compositionally biased region" description="Basic and acidic residues" evidence="2">
    <location>
        <begin position="1225"/>
        <end position="1243"/>
    </location>
</feature>
<dbReference type="InterPro" id="IPR043519">
    <property type="entry name" value="NT_sf"/>
</dbReference>
<feature type="region of interest" description="Disordered" evidence="2">
    <location>
        <begin position="1515"/>
        <end position="1560"/>
    </location>
</feature>
<feature type="compositionally biased region" description="Low complexity" evidence="2">
    <location>
        <begin position="790"/>
        <end position="801"/>
    </location>
</feature>
<dbReference type="GO" id="GO:0005730">
    <property type="term" value="C:nucleolus"/>
    <property type="evidence" value="ECO:0007669"/>
    <property type="project" value="TreeGrafter"/>
</dbReference>
<evidence type="ECO:0000259" key="3">
    <source>
        <dbReference type="Pfam" id="PF22600"/>
    </source>
</evidence>
<dbReference type="PANTHER" id="PTHR23092">
    <property type="entry name" value="POLY(A) RNA POLYMERASE"/>
    <property type="match status" value="1"/>
</dbReference>
<dbReference type="Pfam" id="PF22600">
    <property type="entry name" value="MTPAP-like_central"/>
    <property type="match status" value="1"/>
</dbReference>
<feature type="region of interest" description="Disordered" evidence="2">
    <location>
        <begin position="880"/>
        <end position="1002"/>
    </location>
</feature>
<dbReference type="Gene3D" id="3.30.460.10">
    <property type="entry name" value="Beta Polymerase, domain 2"/>
    <property type="match status" value="2"/>
</dbReference>
<dbReference type="EMBL" id="HBHQ01010410">
    <property type="protein sequence ID" value="CAD9815183.1"/>
    <property type="molecule type" value="Transcribed_RNA"/>
</dbReference>
<feature type="region of interest" description="Disordered" evidence="2">
    <location>
        <begin position="1168"/>
        <end position="1283"/>
    </location>
</feature>
<evidence type="ECO:0000313" key="4">
    <source>
        <dbReference type="EMBL" id="CAD9815183.1"/>
    </source>
</evidence>
<feature type="compositionally biased region" description="Basic and acidic residues" evidence="2">
    <location>
        <begin position="772"/>
        <end position="789"/>
    </location>
</feature>
<feature type="region of interest" description="Disordered" evidence="2">
    <location>
        <begin position="1014"/>
        <end position="1058"/>
    </location>
</feature>
<dbReference type="GO" id="GO:0031499">
    <property type="term" value="C:TRAMP complex"/>
    <property type="evidence" value="ECO:0007669"/>
    <property type="project" value="TreeGrafter"/>
</dbReference>
<dbReference type="GO" id="GO:0031123">
    <property type="term" value="P:RNA 3'-end processing"/>
    <property type="evidence" value="ECO:0007669"/>
    <property type="project" value="TreeGrafter"/>
</dbReference>
<dbReference type="SUPFAM" id="SSF81631">
    <property type="entry name" value="PAP/OAS1 substrate-binding domain"/>
    <property type="match status" value="1"/>
</dbReference>
<accession>A0A7S2UCB2</accession>
<feature type="compositionally biased region" description="Polar residues" evidence="2">
    <location>
        <begin position="1422"/>
        <end position="1434"/>
    </location>
</feature>
<feature type="region of interest" description="Disordered" evidence="2">
    <location>
        <begin position="1787"/>
        <end position="1858"/>
    </location>
</feature>
<feature type="compositionally biased region" description="Low complexity" evidence="2">
    <location>
        <begin position="1251"/>
        <end position="1268"/>
    </location>
</feature>
<feature type="compositionally biased region" description="Basic and acidic residues" evidence="2">
    <location>
        <begin position="1040"/>
        <end position="1052"/>
    </location>
</feature>
<feature type="region of interest" description="Disordered" evidence="2">
    <location>
        <begin position="764"/>
        <end position="809"/>
    </location>
</feature>
<dbReference type="PANTHER" id="PTHR23092:SF15">
    <property type="entry name" value="INACTIVE NON-CANONICAL POLY(A) RNA POLYMERASE PROTEIN TRF4-2-RELATED"/>
    <property type="match status" value="1"/>
</dbReference>
<evidence type="ECO:0000256" key="2">
    <source>
        <dbReference type="SAM" id="MobiDB-lite"/>
    </source>
</evidence>
<dbReference type="SUPFAM" id="SSF81301">
    <property type="entry name" value="Nucleotidyltransferase"/>
    <property type="match status" value="1"/>
</dbReference>
<feature type="domain" description="Poly(A) RNA polymerase mitochondrial-like central palm" evidence="3">
    <location>
        <begin position="1318"/>
        <end position="1480"/>
    </location>
</feature>
<organism evidence="4">
    <name type="scientific">Attheya septentrionalis</name>
    <dbReference type="NCBI Taxonomy" id="420275"/>
    <lineage>
        <taxon>Eukaryota</taxon>
        <taxon>Sar</taxon>
        <taxon>Stramenopiles</taxon>
        <taxon>Ochrophyta</taxon>
        <taxon>Bacillariophyta</taxon>
        <taxon>Coscinodiscophyceae</taxon>
        <taxon>Chaetocerotophycidae</taxon>
        <taxon>Chaetocerotales</taxon>
        <taxon>Attheyaceae</taxon>
        <taxon>Attheya</taxon>
    </lineage>
</organism>
<evidence type="ECO:0000256" key="1">
    <source>
        <dbReference type="SAM" id="Coils"/>
    </source>
</evidence>
<protein>
    <recommendedName>
        <fullName evidence="3">Poly(A) RNA polymerase mitochondrial-like central palm domain-containing protein</fullName>
    </recommendedName>
</protein>
<dbReference type="GO" id="GO:1990817">
    <property type="term" value="F:poly(A) RNA polymerase activity"/>
    <property type="evidence" value="ECO:0007669"/>
    <property type="project" value="InterPro"/>
</dbReference>
<feature type="compositionally biased region" description="Polar residues" evidence="2">
    <location>
        <begin position="16"/>
        <end position="25"/>
    </location>
</feature>
<dbReference type="GO" id="GO:0003729">
    <property type="term" value="F:mRNA binding"/>
    <property type="evidence" value="ECO:0007669"/>
    <property type="project" value="TreeGrafter"/>
</dbReference>
<keyword evidence="1" id="KW-0175">Coiled coil</keyword>
<feature type="coiled-coil region" evidence="1">
    <location>
        <begin position="1642"/>
        <end position="1669"/>
    </location>
</feature>
<feature type="region of interest" description="Disordered" evidence="2">
    <location>
        <begin position="491"/>
        <end position="515"/>
    </location>
</feature>
<proteinExistence type="predicted"/>
<feature type="region of interest" description="Disordered" evidence="2">
    <location>
        <begin position="1"/>
        <end position="32"/>
    </location>
</feature>
<feature type="compositionally biased region" description="Polar residues" evidence="2">
    <location>
        <begin position="1373"/>
        <end position="1383"/>
    </location>
</feature>
<sequence length="2117" mass="230553">MDRAFSSVITPEKGVCSSSPQQTFRDSMEGRKDESVSSMEATCFGERESVARCWFANLSSTEELASAIAIHDRAFINMFTDLMLQMQHADETGKKHHGGLFAANDARKLYEHYRTTIPSPAGMGDAVKRRSSSSPDLYTMKVTQAGNAPVTRKGRSVLSLHENSSECKVTLDRDTSKDQNLSESVAFRIGHDSKVSISATGKEEKEAPHDESRTSGEEHKPEIQLTETQHEHAIAIFRNKQLNSSGMKNQSPNQADASVAESKNRASRALSARKNVKHESNVERDGSHHQCQRKNKEHLWSQMIDSLRITFDYALDFATSGVGDEAFDVEPHLTNDGHCEKESNKRGIACMTLDPEFFEKINATAFLGFADDVATHDSLYASSEHEPFLVPRCDPRFSWYHFFDAEDLAIENSSIQGVDNVSLQSILLSGIESSIWDSYFTQVKRKGIVSDREVQEESHSSPGFTLSTKEGSQTLKGLASLLNSTSALDRECHTEGGSSTEHWVTPPEFEHDREEDPDMNTILSLNENIHFDDCTKSSVQIGNSNGDIFSQSTAMDIDIPHSKVDNWTSLSKVFILREYLKSHGEGKGYRFVKQLFEPTLKANLIQAVHFHLYYLALTPFKWIIPPQSFLDAHSGCSIESRQNRFASLLHASLKKLLLKTLDSLDATHCPLKVIASGHHSERKIEHILNDKLQSAPFGNTVVECEVQKQSTAISLIEKDGSELQISSEVDRTVVVTSVSISKKSKKKKKKKKRKLPATLVAGSMGKSTQIQDQDKTEHFEERSTRRVDTADTADTVDTVTRNNEGKASSVKFSKRIESVNIKEDEAKTEQIASITEGSPAVGKGVTHHADVLSPGTDVTFSFVNGGGNTCVVVEQMSSSRSMNEASSAPNKVNTKSSSTVGDTQNIDDETGDSNEWATVETKVRGSKKKRAADQKNQVHSLSGGRFSSLQSGSTIMSDVGHRVGPSTYTATDGSSSASSNRKAKNGRTRDSRRRAANRKIAHGILGSVLEKVDEEVKRRRKERANVSSRTTGRTFSERGTSADRRTQSEKTNKPAQNAWNMSRNSTSIRDIVAGVSSRKFGEMERQTESESPGMGKAKAKAKVKAYSMVAMQHAATPVPVSSKDYRHENAGVESVEEGKQENHISIPEGQYKATPKMSSIGEVITKNRLQPPLTADQNTAPTLPETLSGISANTEEEETGKDVLTATSAVGVRTVDDPFPEEADEPKKEHRDNSLSPENDKETSTPPPLPTLLGPDNSNSAGSSVASSLDAPHTTRHHHSSLQEKDVGYHLLDVCDRLSHDMSVFMGRRSLALNIRRRERGALLGALQDTVSKIWVGRCHVEMYGSCATQLDLPSSDLDVVIRGLDPRGDNSVHASTSNSVKANKSKGKKPTNQDMGTSKGFASAKEQLHTQSGMQPGPHFPQTQHLNYPNPQNFFPPLSPNANRVMRLAAELEMQPWAVQVKAIPTATVPVIKILADPSRLPGAAAGVANGGDWMMQQQHMAAQAAAAVAGASTATLPSHQVPEPTSSQGEYQSSKPVPDTTQPQASQCHMPPTPPPWRGADVMNGLLSVDITFDGPEHGGIGSTAFSARVVQDACNETGLPPESTAVVQAAMVLKELLAQRRLNEPFSGGLSSYALLLLVVSVMRERKAIREELERVERQRRAVASDECNRVRDVNIASTPIPAPDVCTGYNISDSFKDLNNKPSTLQKKRSNILAKPGLADAKPSLSVYNESVSAKIKKQKEKKNIGENGNMGIQDRKEPLSQSINEATPVPIVSGGSSWASIARTSTAKHSRNQPIESKMLQGKPAPSIKMPSSRNSNSASRNKSKEREATGANKNGNCGPVENVKSSVESKPTHDEKKYCLAQAESKHPSALMNTKKFVAHIKNLDKAIESESSSGTEKDATSIAPLVPSSSYTLGSGRLEGSLLFPQGSNDVLEVLCSGKPSAGKLLMHFLLFYGQHFDAQSTSIDVSGTHHPDCNYFAPSELQDHLSPFISRKAGGTIDPITGVFTVDPIVVYDPLAGCENNNVARSCFAWSSIRWVFSQCYMTLSSVVERGGDDSAISGASASLGTGSRDRSKKGHISGQESMVGRGGLVVNPNSIDDMTPLLELLLSF</sequence>
<feature type="region of interest" description="Disordered" evidence="2">
    <location>
        <begin position="1367"/>
        <end position="1440"/>
    </location>
</feature>
<feature type="region of interest" description="Disordered" evidence="2">
    <location>
        <begin position="1739"/>
        <end position="1760"/>
    </location>
</feature>
<dbReference type="Gene3D" id="1.10.1410.10">
    <property type="match status" value="2"/>
</dbReference>
<dbReference type="GO" id="GO:0043634">
    <property type="term" value="P:polyadenylation-dependent ncRNA catabolic process"/>
    <property type="evidence" value="ECO:0007669"/>
    <property type="project" value="TreeGrafter"/>
</dbReference>
<feature type="compositionally biased region" description="Basic and acidic residues" evidence="2">
    <location>
        <begin position="201"/>
        <end position="225"/>
    </location>
</feature>
<feature type="region of interest" description="Disordered" evidence="2">
    <location>
        <begin position="241"/>
        <end position="294"/>
    </location>
</feature>
<feature type="compositionally biased region" description="Polar residues" evidence="2">
    <location>
        <begin position="1517"/>
        <end position="1549"/>
    </location>
</feature>
<name>A0A7S2UCB2_9STRA</name>
<feature type="compositionally biased region" description="Polar residues" evidence="2">
    <location>
        <begin position="889"/>
        <end position="904"/>
    </location>
</feature>
<feature type="compositionally biased region" description="Polar residues" evidence="2">
    <location>
        <begin position="934"/>
        <end position="956"/>
    </location>
</feature>
<feature type="compositionally biased region" description="Basic and acidic residues" evidence="2">
    <location>
        <begin position="277"/>
        <end position="288"/>
    </location>
</feature>
<feature type="compositionally biased region" description="Low complexity" evidence="2">
    <location>
        <begin position="1817"/>
        <end position="1826"/>
    </location>
</feature>
<reference evidence="4" key="1">
    <citation type="submission" date="2021-01" db="EMBL/GenBank/DDBJ databases">
        <authorList>
            <person name="Corre E."/>
            <person name="Pelletier E."/>
            <person name="Niang G."/>
            <person name="Scheremetjew M."/>
            <person name="Finn R."/>
            <person name="Kale V."/>
            <person name="Holt S."/>
            <person name="Cochrane G."/>
            <person name="Meng A."/>
            <person name="Brown T."/>
            <person name="Cohen L."/>
        </authorList>
    </citation>
    <scope>NUCLEOTIDE SEQUENCE</scope>
    <source>
        <strain evidence="4">CCMP2084</strain>
    </source>
</reference>
<feature type="compositionally biased region" description="Polar residues" evidence="2">
    <location>
        <begin position="1025"/>
        <end position="1039"/>
    </location>
</feature>
<feature type="region of interest" description="Disordered" evidence="2">
    <location>
        <begin position="2067"/>
        <end position="2094"/>
    </location>
</feature>
<feature type="compositionally biased region" description="Polar residues" evidence="2">
    <location>
        <begin position="241"/>
        <end position="256"/>
    </location>
</feature>
<dbReference type="InterPro" id="IPR045862">
    <property type="entry name" value="Trf4-like"/>
</dbReference>
<dbReference type="InterPro" id="IPR054708">
    <property type="entry name" value="MTPAP-like_central"/>
</dbReference>
<gene>
    <name evidence="4" type="ORF">ASEP1449_LOCUS7009</name>
</gene>